<evidence type="ECO:0000313" key="13">
    <source>
        <dbReference type="Proteomes" id="UP000244450"/>
    </source>
</evidence>
<evidence type="ECO:0000256" key="9">
    <source>
        <dbReference type="RuleBase" id="RU003357"/>
    </source>
</evidence>
<evidence type="ECO:0000259" key="11">
    <source>
        <dbReference type="Pfam" id="PF07715"/>
    </source>
</evidence>
<dbReference type="Proteomes" id="UP000244450">
    <property type="component" value="Unassembled WGS sequence"/>
</dbReference>
<dbReference type="RefSeq" id="WP_108688655.1">
    <property type="nucleotide sequence ID" value="NZ_QCYK01000003.1"/>
</dbReference>
<dbReference type="PROSITE" id="PS52016">
    <property type="entry name" value="TONB_DEPENDENT_REC_3"/>
    <property type="match status" value="1"/>
</dbReference>
<dbReference type="SUPFAM" id="SSF56935">
    <property type="entry name" value="Porins"/>
    <property type="match status" value="1"/>
</dbReference>
<dbReference type="AlphaFoldDB" id="A0A2T7BCT9"/>
<keyword evidence="6 8" id="KW-0472">Membrane</keyword>
<comment type="caution">
    <text evidence="12">The sequence shown here is derived from an EMBL/GenBank/DDBJ whole genome shotgun (WGS) entry which is preliminary data.</text>
</comment>
<proteinExistence type="inferred from homology"/>
<gene>
    <name evidence="12" type="ORF">DCC81_21075</name>
</gene>
<keyword evidence="5 9" id="KW-0798">TonB box</keyword>
<dbReference type="GO" id="GO:0009279">
    <property type="term" value="C:cell outer membrane"/>
    <property type="evidence" value="ECO:0007669"/>
    <property type="project" value="UniProtKB-SubCell"/>
</dbReference>
<dbReference type="EMBL" id="QCYK01000003">
    <property type="protein sequence ID" value="PUZ22911.1"/>
    <property type="molecule type" value="Genomic_DNA"/>
</dbReference>
<keyword evidence="3 8" id="KW-1134">Transmembrane beta strand</keyword>
<dbReference type="InterPro" id="IPR037066">
    <property type="entry name" value="Plug_dom_sf"/>
</dbReference>
<keyword evidence="12" id="KW-0675">Receptor</keyword>
<evidence type="ECO:0000256" key="6">
    <source>
        <dbReference type="ARBA" id="ARBA00023136"/>
    </source>
</evidence>
<dbReference type="GO" id="GO:0044718">
    <property type="term" value="P:siderophore transmembrane transport"/>
    <property type="evidence" value="ECO:0007669"/>
    <property type="project" value="TreeGrafter"/>
</dbReference>
<organism evidence="12 13">
    <name type="scientific">Chitinophaga parva</name>
    <dbReference type="NCBI Taxonomy" id="2169414"/>
    <lineage>
        <taxon>Bacteria</taxon>
        <taxon>Pseudomonadati</taxon>
        <taxon>Bacteroidota</taxon>
        <taxon>Chitinophagia</taxon>
        <taxon>Chitinophagales</taxon>
        <taxon>Chitinophagaceae</taxon>
        <taxon>Chitinophaga</taxon>
    </lineage>
</organism>
<evidence type="ECO:0000313" key="12">
    <source>
        <dbReference type="EMBL" id="PUZ22911.1"/>
    </source>
</evidence>
<dbReference type="Pfam" id="PF00593">
    <property type="entry name" value="TonB_dep_Rec_b-barrel"/>
    <property type="match status" value="1"/>
</dbReference>
<evidence type="ECO:0000256" key="1">
    <source>
        <dbReference type="ARBA" id="ARBA00004571"/>
    </source>
</evidence>
<dbReference type="Pfam" id="PF07715">
    <property type="entry name" value="Plug"/>
    <property type="match status" value="1"/>
</dbReference>
<feature type="domain" description="TonB-dependent receptor plug" evidence="11">
    <location>
        <begin position="51"/>
        <end position="147"/>
    </location>
</feature>
<dbReference type="InterPro" id="IPR012910">
    <property type="entry name" value="Plug_dom"/>
</dbReference>
<protein>
    <submittedName>
        <fullName evidence="12">TonB-dependent receptor</fullName>
    </submittedName>
</protein>
<keyword evidence="2 8" id="KW-0813">Transport</keyword>
<dbReference type="PANTHER" id="PTHR30069:SF40">
    <property type="entry name" value="TONB-DEPENDENT RECEPTOR NMB0964-RELATED"/>
    <property type="match status" value="1"/>
</dbReference>
<dbReference type="InterPro" id="IPR039426">
    <property type="entry name" value="TonB-dep_rcpt-like"/>
</dbReference>
<dbReference type="PANTHER" id="PTHR30069">
    <property type="entry name" value="TONB-DEPENDENT OUTER MEMBRANE RECEPTOR"/>
    <property type="match status" value="1"/>
</dbReference>
<evidence type="ECO:0000256" key="4">
    <source>
        <dbReference type="ARBA" id="ARBA00022692"/>
    </source>
</evidence>
<dbReference type="InterPro" id="IPR036942">
    <property type="entry name" value="Beta-barrel_TonB_sf"/>
</dbReference>
<comment type="similarity">
    <text evidence="8 9">Belongs to the TonB-dependent receptor family.</text>
</comment>
<keyword evidence="7 8" id="KW-0998">Cell outer membrane</keyword>
<dbReference type="InterPro" id="IPR000531">
    <property type="entry name" value="Beta-barrel_TonB"/>
</dbReference>
<evidence type="ECO:0000259" key="10">
    <source>
        <dbReference type="Pfam" id="PF00593"/>
    </source>
</evidence>
<evidence type="ECO:0000256" key="2">
    <source>
        <dbReference type="ARBA" id="ARBA00022448"/>
    </source>
</evidence>
<dbReference type="GO" id="GO:0015344">
    <property type="term" value="F:siderophore uptake transmembrane transporter activity"/>
    <property type="evidence" value="ECO:0007669"/>
    <property type="project" value="TreeGrafter"/>
</dbReference>
<dbReference type="Gene3D" id="2.170.130.10">
    <property type="entry name" value="TonB-dependent receptor, plug domain"/>
    <property type="match status" value="1"/>
</dbReference>
<name>A0A2T7BCT9_9BACT</name>
<evidence type="ECO:0000256" key="8">
    <source>
        <dbReference type="PROSITE-ProRule" id="PRU01360"/>
    </source>
</evidence>
<comment type="subcellular location">
    <subcellularLocation>
        <location evidence="1 8">Cell outer membrane</location>
        <topology evidence="1 8">Multi-pass membrane protein</topology>
    </subcellularLocation>
</comment>
<feature type="domain" description="TonB-dependent receptor-like beta-barrel" evidence="10">
    <location>
        <begin position="251"/>
        <end position="666"/>
    </location>
</feature>
<reference evidence="12 13" key="1">
    <citation type="submission" date="2018-04" db="EMBL/GenBank/DDBJ databases">
        <title>Chitinophaga fuyangensis sp. nov., isolated from soil in a chemical factory.</title>
        <authorList>
            <person name="Chen K."/>
        </authorList>
    </citation>
    <scope>NUCLEOTIDE SEQUENCE [LARGE SCALE GENOMIC DNA]</scope>
    <source>
        <strain evidence="12 13">LY-1</strain>
    </source>
</reference>
<evidence type="ECO:0000256" key="7">
    <source>
        <dbReference type="ARBA" id="ARBA00023237"/>
    </source>
</evidence>
<evidence type="ECO:0000256" key="3">
    <source>
        <dbReference type="ARBA" id="ARBA00022452"/>
    </source>
</evidence>
<keyword evidence="4 8" id="KW-0812">Transmembrane</keyword>
<keyword evidence="13" id="KW-1185">Reference proteome</keyword>
<sequence length="697" mass="77591">MKQYLFIVFIVTAGQAGLAQQRDSLKQASLHEVIIQGSGPAAKPVATATQVELKNVQLFQTRGNSLGESLKSIPGLNSIQTGPSISKPVIHGLHSNRVLILNNGVRQEGQQWGSEHAPEIDPFTAGHISIIEGAASIRYGSDAMAGVVLLEPKALPENKLLGGTVSLTGASNGRMGAMSAMLEGAGTHQLEGLQWRMLGTFKRAGNFRTAHYYMENTGLQEGDYAATLAYHRRQYGLSVYYSSYHTKLGIFSGSHVGNLQDLDSAFARPRPITPSYFSYKIGRSYQVVHHDLFKANGYYNFNNGGKMELVFARQKDLRQEYDVDYPYSNDPAVLRAPQISFQIITHTADLLYHAPAKGPFHTLLGLSGSTQGNVFSGLRYLVPNFRNYSGGAYAIEKYTRGKLTLEAGLRYDYRWLRVYRRDEATLYLYQNTHTYANATATGGATYQPGGRFSVNANIGTAWRAPSVNELYINGIHLSAAAYERGDSTLSSERSINTTLGLKYTAPKLFVQVTLYNNQINHYIYAKPLLQSIHIISGTYPLFQYTQQDVRLRGVDAEADWDFTKHLTLVSKAAVVRGFNKSIHDWLVFMPADHFDNQLQYHFTSTSTWLQPYVSLQYAYTARQSRVPPHSDYVAPPAAYGLWNVSLGSDIAIGKRTLRADLTVNNLTNVAYRDYLNRFRYYTDDLGASVVLRLSTSF</sequence>
<dbReference type="OrthoDB" id="9795928at2"/>
<accession>A0A2T7BCT9</accession>
<evidence type="ECO:0000256" key="5">
    <source>
        <dbReference type="ARBA" id="ARBA00023077"/>
    </source>
</evidence>
<dbReference type="Gene3D" id="2.40.170.20">
    <property type="entry name" value="TonB-dependent receptor, beta-barrel domain"/>
    <property type="match status" value="1"/>
</dbReference>